<name>A0A7W8Z7F8_9ACTN</name>
<evidence type="ECO:0000313" key="3">
    <source>
        <dbReference type="Proteomes" id="UP000588112"/>
    </source>
</evidence>
<protein>
    <submittedName>
        <fullName evidence="2">Uncharacterized protein</fullName>
    </submittedName>
</protein>
<comment type="caution">
    <text evidence="2">The sequence shown here is derived from an EMBL/GenBank/DDBJ whole genome shotgun (WGS) entry which is preliminary data.</text>
</comment>
<sequence>MRPPSLADALAGSSPLLMSLVPMCSSTTVGRYVAIAESVMAASWEIVQVGRPSWASGAGPERCEPTNATPAPSSRSSLSRVGR</sequence>
<feature type="region of interest" description="Disordered" evidence="1">
    <location>
        <begin position="53"/>
        <end position="83"/>
    </location>
</feature>
<keyword evidence="3" id="KW-1185">Reference proteome</keyword>
<organism evidence="2 3">
    <name type="scientific">Sphaerisporangium krabiense</name>
    <dbReference type="NCBI Taxonomy" id="763782"/>
    <lineage>
        <taxon>Bacteria</taxon>
        <taxon>Bacillati</taxon>
        <taxon>Actinomycetota</taxon>
        <taxon>Actinomycetes</taxon>
        <taxon>Streptosporangiales</taxon>
        <taxon>Streptosporangiaceae</taxon>
        <taxon>Sphaerisporangium</taxon>
    </lineage>
</organism>
<reference evidence="2 3" key="1">
    <citation type="submission" date="2020-08" db="EMBL/GenBank/DDBJ databases">
        <title>Sequencing the genomes of 1000 actinobacteria strains.</title>
        <authorList>
            <person name="Klenk H.-P."/>
        </authorList>
    </citation>
    <scope>NUCLEOTIDE SEQUENCE [LARGE SCALE GENOMIC DNA]</scope>
    <source>
        <strain evidence="2 3">DSM 45790</strain>
    </source>
</reference>
<accession>A0A7W8Z7F8</accession>
<feature type="compositionally biased region" description="Polar residues" evidence="1">
    <location>
        <begin position="66"/>
        <end position="83"/>
    </location>
</feature>
<evidence type="ECO:0000256" key="1">
    <source>
        <dbReference type="SAM" id="MobiDB-lite"/>
    </source>
</evidence>
<proteinExistence type="predicted"/>
<dbReference type="Proteomes" id="UP000588112">
    <property type="component" value="Unassembled WGS sequence"/>
</dbReference>
<dbReference type="AlphaFoldDB" id="A0A7W8Z7F8"/>
<evidence type="ECO:0000313" key="2">
    <source>
        <dbReference type="EMBL" id="MBB5628904.1"/>
    </source>
</evidence>
<gene>
    <name evidence="2" type="ORF">BJ981_004603</name>
</gene>
<dbReference type="EMBL" id="JACHBR010000001">
    <property type="protein sequence ID" value="MBB5628904.1"/>
    <property type="molecule type" value="Genomic_DNA"/>
</dbReference>